<dbReference type="EMBL" id="FRBL01000009">
    <property type="protein sequence ID" value="SHM61592.1"/>
    <property type="molecule type" value="Genomic_DNA"/>
</dbReference>
<evidence type="ECO:0000313" key="2">
    <source>
        <dbReference type="EMBL" id="SHM61592.1"/>
    </source>
</evidence>
<accession>A0A1M7K8H8</accession>
<reference evidence="2 3" key="1">
    <citation type="submission" date="2016-11" db="EMBL/GenBank/DDBJ databases">
        <authorList>
            <person name="Jaros S."/>
            <person name="Januszkiewicz K."/>
            <person name="Wedrychowicz H."/>
        </authorList>
    </citation>
    <scope>NUCLEOTIDE SEQUENCE [LARGE SCALE GENOMIC DNA]</scope>
    <source>
        <strain evidence="2 3">DSM 27406</strain>
    </source>
</reference>
<dbReference type="AlphaFoldDB" id="A0A1M7K8H8"/>
<gene>
    <name evidence="2" type="ORF">SAMN05444266_109202</name>
</gene>
<evidence type="ECO:0000256" key="1">
    <source>
        <dbReference type="SAM" id="SignalP"/>
    </source>
</evidence>
<dbReference type="InterPro" id="IPR005901">
    <property type="entry name" value="GLPGLI"/>
</dbReference>
<name>A0A1M7K8H8_9BACT</name>
<dbReference type="STRING" id="1419482.SAMN05444266_109202"/>
<dbReference type="Pfam" id="PF09697">
    <property type="entry name" value="Porph_ging"/>
    <property type="match status" value="1"/>
</dbReference>
<proteinExistence type="predicted"/>
<keyword evidence="1" id="KW-0732">Signal</keyword>
<evidence type="ECO:0000313" key="3">
    <source>
        <dbReference type="Proteomes" id="UP000184420"/>
    </source>
</evidence>
<dbReference type="RefSeq" id="WP_073085688.1">
    <property type="nucleotide sequence ID" value="NZ_FRBL01000009.1"/>
</dbReference>
<dbReference type="NCBIfam" id="TIGR01200">
    <property type="entry name" value="GLPGLI"/>
    <property type="match status" value="1"/>
</dbReference>
<organism evidence="2 3">
    <name type="scientific">Chitinophaga jiangningensis</name>
    <dbReference type="NCBI Taxonomy" id="1419482"/>
    <lineage>
        <taxon>Bacteria</taxon>
        <taxon>Pseudomonadati</taxon>
        <taxon>Bacteroidota</taxon>
        <taxon>Chitinophagia</taxon>
        <taxon>Chitinophagales</taxon>
        <taxon>Chitinophagaceae</taxon>
        <taxon>Chitinophaga</taxon>
    </lineage>
</organism>
<keyword evidence="3" id="KW-1185">Reference proteome</keyword>
<dbReference type="Proteomes" id="UP000184420">
    <property type="component" value="Unassembled WGS sequence"/>
</dbReference>
<sequence>MKKILFIYTCLLLTISAFAQQANFVGKGKITFERKINTFATMPIFLRETGMIKGDDVATFMQNYRNGTQFWTDTFDLYFDQTHSFYQPANPDIDFCKTFAVPVSYKNKVYNNFETSVVNIEKQAFENAYFISDTIRRLKWKLTDETREIAGFECHRANALVFDSIYIVAFYTDQIPTKSGPETFNGLPGMILGIAIPHQHITIFAQSVTGVNTEPQQWAVPVAGKRTTMDNKAFNTMTMKLLKQFNLSSAWVQFFMDL</sequence>
<protein>
    <submittedName>
        <fullName evidence="2">GLPGLI family protein</fullName>
    </submittedName>
</protein>
<feature type="chain" id="PRO_5009927487" evidence="1">
    <location>
        <begin position="20"/>
        <end position="258"/>
    </location>
</feature>
<feature type="signal peptide" evidence="1">
    <location>
        <begin position="1"/>
        <end position="19"/>
    </location>
</feature>